<dbReference type="InterPro" id="IPR011006">
    <property type="entry name" value="CheY-like_superfamily"/>
</dbReference>
<dbReference type="Gene3D" id="3.40.50.2300">
    <property type="match status" value="1"/>
</dbReference>
<dbReference type="PROSITE" id="PS50110">
    <property type="entry name" value="RESPONSE_REGULATORY"/>
    <property type="match status" value="1"/>
</dbReference>
<dbReference type="PANTHER" id="PTHR42713:SF3">
    <property type="entry name" value="TRANSCRIPTIONAL REGULATORY PROTEIN HPTR"/>
    <property type="match status" value="1"/>
</dbReference>
<dbReference type="PROSITE" id="PS00041">
    <property type="entry name" value="HTH_ARAC_FAMILY_1"/>
    <property type="match status" value="1"/>
</dbReference>
<dbReference type="InterPro" id="IPR020449">
    <property type="entry name" value="Tscrpt_reg_AraC-type_HTH"/>
</dbReference>
<dbReference type="OrthoDB" id="159632at2"/>
<keyword evidence="4" id="KW-0902">Two-component regulatory system</keyword>
<feature type="domain" description="HTH araC/xylS-type" evidence="9">
    <location>
        <begin position="157"/>
        <end position="255"/>
    </location>
</feature>
<dbReference type="AlphaFoldDB" id="A0A1I1Y2D5"/>
<dbReference type="SMART" id="SM00448">
    <property type="entry name" value="REC"/>
    <property type="match status" value="1"/>
</dbReference>
<dbReference type="InterPro" id="IPR018062">
    <property type="entry name" value="HTH_AraC-typ_CS"/>
</dbReference>
<feature type="domain" description="Response regulatory" evidence="10">
    <location>
        <begin position="16"/>
        <end position="133"/>
    </location>
</feature>
<keyword evidence="3 8" id="KW-0597">Phosphoprotein</keyword>
<dbReference type="PROSITE" id="PS01124">
    <property type="entry name" value="HTH_ARAC_FAMILY_2"/>
    <property type="match status" value="1"/>
</dbReference>
<evidence type="ECO:0000256" key="1">
    <source>
        <dbReference type="ARBA" id="ARBA00004496"/>
    </source>
</evidence>
<evidence type="ECO:0000256" key="4">
    <source>
        <dbReference type="ARBA" id="ARBA00023012"/>
    </source>
</evidence>
<dbReference type="SUPFAM" id="SSF46689">
    <property type="entry name" value="Homeodomain-like"/>
    <property type="match status" value="2"/>
</dbReference>
<dbReference type="InterPro" id="IPR018060">
    <property type="entry name" value="HTH_AraC"/>
</dbReference>
<evidence type="ECO:0000313" key="11">
    <source>
        <dbReference type="EMBL" id="SFE11930.1"/>
    </source>
</evidence>
<dbReference type="InterPro" id="IPR001789">
    <property type="entry name" value="Sig_transdc_resp-reg_receiver"/>
</dbReference>
<keyword evidence="2" id="KW-0963">Cytoplasm</keyword>
<sequence length="258" mass="29394">MENPAAITMGGIGMYNVMLVEDEKKIQEGLKIMIEEVIGSYRVTAEAEHGFAALELLRMQSVDLLISDIRMPQMNGIELLRHVRGLYPDLPVLIISGHEDFTYAKAAMRHNASDYILKPVDRIELSHFLLNLKARLDRERAVETPNAEAAHEDLTIRRVKELVVSCLDQDVSLPFIAEQVHLNHQYLSTLFKVKTGQNYSDYVTACRMSKARELLTHTHLKIYEIANLCGYASANHFMAVFRQHCGVKPTEYRKRPLS</sequence>
<evidence type="ECO:0000256" key="3">
    <source>
        <dbReference type="ARBA" id="ARBA00022553"/>
    </source>
</evidence>
<comment type="subcellular location">
    <subcellularLocation>
        <location evidence="1">Cytoplasm</location>
    </subcellularLocation>
</comment>
<dbReference type="SMART" id="SM00342">
    <property type="entry name" value="HTH_ARAC"/>
    <property type="match status" value="1"/>
</dbReference>
<evidence type="ECO:0000256" key="2">
    <source>
        <dbReference type="ARBA" id="ARBA00022490"/>
    </source>
</evidence>
<keyword evidence="5" id="KW-0805">Transcription regulation</keyword>
<evidence type="ECO:0000256" key="7">
    <source>
        <dbReference type="ARBA" id="ARBA00023163"/>
    </source>
</evidence>
<evidence type="ECO:0000256" key="6">
    <source>
        <dbReference type="ARBA" id="ARBA00023125"/>
    </source>
</evidence>
<protein>
    <submittedName>
        <fullName evidence="11">Two-component system, response regulator YesN</fullName>
    </submittedName>
</protein>
<evidence type="ECO:0000313" key="12">
    <source>
        <dbReference type="Proteomes" id="UP000183410"/>
    </source>
</evidence>
<gene>
    <name evidence="11" type="ORF">SAMN04487969_101155</name>
</gene>
<proteinExistence type="predicted"/>
<dbReference type="InterPro" id="IPR009057">
    <property type="entry name" value="Homeodomain-like_sf"/>
</dbReference>
<dbReference type="GO" id="GO:0003700">
    <property type="term" value="F:DNA-binding transcription factor activity"/>
    <property type="evidence" value="ECO:0007669"/>
    <property type="project" value="InterPro"/>
</dbReference>
<dbReference type="Gene3D" id="1.10.10.60">
    <property type="entry name" value="Homeodomain-like"/>
    <property type="match status" value="2"/>
</dbReference>
<dbReference type="PRINTS" id="PR00032">
    <property type="entry name" value="HTHARAC"/>
</dbReference>
<dbReference type="InterPro" id="IPR051552">
    <property type="entry name" value="HptR"/>
</dbReference>
<name>A0A1I1Y2D5_9BACL</name>
<dbReference type="Pfam" id="PF00072">
    <property type="entry name" value="Response_reg"/>
    <property type="match status" value="1"/>
</dbReference>
<accession>A0A1I1Y2D5</accession>
<reference evidence="12" key="1">
    <citation type="submission" date="2016-10" db="EMBL/GenBank/DDBJ databases">
        <authorList>
            <person name="Varghese N."/>
            <person name="Submissions S."/>
        </authorList>
    </citation>
    <scope>NUCLEOTIDE SEQUENCE [LARGE SCALE GENOMIC DNA]</scope>
    <source>
        <strain evidence="12">CGMCC 1.10223</strain>
    </source>
</reference>
<keyword evidence="6" id="KW-0238">DNA-binding</keyword>
<evidence type="ECO:0000256" key="5">
    <source>
        <dbReference type="ARBA" id="ARBA00023015"/>
    </source>
</evidence>
<keyword evidence="12" id="KW-1185">Reference proteome</keyword>
<evidence type="ECO:0000259" key="9">
    <source>
        <dbReference type="PROSITE" id="PS01124"/>
    </source>
</evidence>
<dbReference type="GO" id="GO:0000160">
    <property type="term" value="P:phosphorelay signal transduction system"/>
    <property type="evidence" value="ECO:0007669"/>
    <property type="project" value="UniProtKB-KW"/>
</dbReference>
<dbReference type="PANTHER" id="PTHR42713">
    <property type="entry name" value="HISTIDINE KINASE-RELATED"/>
    <property type="match status" value="1"/>
</dbReference>
<dbReference type="CDD" id="cd17536">
    <property type="entry name" value="REC_YesN-like"/>
    <property type="match status" value="1"/>
</dbReference>
<keyword evidence="7" id="KW-0804">Transcription</keyword>
<evidence type="ECO:0000256" key="8">
    <source>
        <dbReference type="PROSITE-ProRule" id="PRU00169"/>
    </source>
</evidence>
<dbReference type="GO" id="GO:0043565">
    <property type="term" value="F:sequence-specific DNA binding"/>
    <property type="evidence" value="ECO:0007669"/>
    <property type="project" value="InterPro"/>
</dbReference>
<dbReference type="Pfam" id="PF12833">
    <property type="entry name" value="HTH_18"/>
    <property type="match status" value="1"/>
</dbReference>
<dbReference type="GO" id="GO:0005737">
    <property type="term" value="C:cytoplasm"/>
    <property type="evidence" value="ECO:0007669"/>
    <property type="project" value="UniProtKB-SubCell"/>
</dbReference>
<dbReference type="SUPFAM" id="SSF52172">
    <property type="entry name" value="CheY-like"/>
    <property type="match status" value="1"/>
</dbReference>
<organism evidence="11 12">
    <name type="scientific">Paenibacillus algorifonticola</name>
    <dbReference type="NCBI Taxonomy" id="684063"/>
    <lineage>
        <taxon>Bacteria</taxon>
        <taxon>Bacillati</taxon>
        <taxon>Bacillota</taxon>
        <taxon>Bacilli</taxon>
        <taxon>Bacillales</taxon>
        <taxon>Paenibacillaceae</taxon>
        <taxon>Paenibacillus</taxon>
    </lineage>
</organism>
<dbReference type="EMBL" id="FONN01000001">
    <property type="protein sequence ID" value="SFE11930.1"/>
    <property type="molecule type" value="Genomic_DNA"/>
</dbReference>
<dbReference type="Proteomes" id="UP000183410">
    <property type="component" value="Unassembled WGS sequence"/>
</dbReference>
<evidence type="ECO:0000259" key="10">
    <source>
        <dbReference type="PROSITE" id="PS50110"/>
    </source>
</evidence>
<feature type="modified residue" description="4-aspartylphosphate" evidence="8">
    <location>
        <position position="68"/>
    </location>
</feature>